<evidence type="ECO:0000259" key="9">
    <source>
        <dbReference type="PROSITE" id="PS51100"/>
    </source>
</evidence>
<evidence type="ECO:0000256" key="4">
    <source>
        <dbReference type="ARBA" id="ARBA00022597"/>
    </source>
</evidence>
<gene>
    <name evidence="10" type="ORF">SAMN04487834_101411</name>
</gene>
<keyword evidence="5 10" id="KW-0808">Transferase</keyword>
<comment type="similarity">
    <text evidence="1">Belongs to the ROK (NagC/XylR) family.</text>
</comment>
<dbReference type="PANTHER" id="PTHR34581:SF2">
    <property type="entry name" value="PTS SYSTEM N,N'-DIACETYLCHITOBIOSE-SPECIFIC EIIB COMPONENT"/>
    <property type="match status" value="1"/>
</dbReference>
<keyword evidence="7" id="KW-0418">Kinase</keyword>
<evidence type="ECO:0000256" key="2">
    <source>
        <dbReference type="ARBA" id="ARBA00022448"/>
    </source>
</evidence>
<reference evidence="11" key="1">
    <citation type="submission" date="2016-10" db="EMBL/GenBank/DDBJ databases">
        <authorList>
            <person name="Varghese N."/>
        </authorList>
    </citation>
    <scope>NUCLEOTIDE SEQUENCE [LARGE SCALE GENOMIC DNA]</scope>
    <source>
        <strain evidence="11">DSM 20406</strain>
    </source>
</reference>
<dbReference type="eggNOG" id="COG1940">
    <property type="taxonomic scope" value="Bacteria"/>
</dbReference>
<evidence type="ECO:0000256" key="5">
    <source>
        <dbReference type="ARBA" id="ARBA00022679"/>
    </source>
</evidence>
<evidence type="ECO:0000313" key="10">
    <source>
        <dbReference type="EMBL" id="SEI64354.1"/>
    </source>
</evidence>
<dbReference type="GO" id="GO:0008982">
    <property type="term" value="F:protein-N(PI)-phosphohistidine-sugar phosphotransferase activity"/>
    <property type="evidence" value="ECO:0007669"/>
    <property type="project" value="InterPro"/>
</dbReference>
<evidence type="ECO:0000256" key="8">
    <source>
        <dbReference type="PROSITE-ProRule" id="PRU00423"/>
    </source>
</evidence>
<evidence type="ECO:0000256" key="7">
    <source>
        <dbReference type="ARBA" id="ARBA00022777"/>
    </source>
</evidence>
<evidence type="ECO:0000256" key="6">
    <source>
        <dbReference type="ARBA" id="ARBA00022683"/>
    </source>
</evidence>
<name>A0A1H6SEF4_9FIRM</name>
<dbReference type="Pfam" id="PF02302">
    <property type="entry name" value="PTS_IIB"/>
    <property type="match status" value="1"/>
</dbReference>
<dbReference type="PANTHER" id="PTHR34581">
    <property type="entry name" value="PTS SYSTEM N,N'-DIACETYLCHITOBIOSE-SPECIFIC EIIB COMPONENT"/>
    <property type="match status" value="1"/>
</dbReference>
<dbReference type="PROSITE" id="PS51100">
    <property type="entry name" value="PTS_EIIB_TYPE_3"/>
    <property type="match status" value="1"/>
</dbReference>
<sequence>MFMDEFLREIYVAIFAKWIQLQDHGDIGVTEGKVGENTALDFDTAGAKGQVVFHQDNSIIEFSITNKKNQNIEFYLHFQLQTLKHAVGIYQEFMDIMHHVDDHKTVKVLLSCSSGLTTSFFAQELNKGVQTLNLDYEFSAVAYNELADAGMNYDMILLAPQIGYQLARVRSIFHRIPVLTLPSAIFAKYDVGATIDLIKETLTQAKPEKKEEALPTLSLNYDKKILAIGILKNYRHTHIHYRVYQNAEVLLDGERIHDQLNLRDLNDIIDYVLLEHSDIHYVGIGAPGIIHYGFMTNENEGFDYTDVAGYLKSKHPELGFSLDNDVNAVAAGLNVLQDDCDSVSFYFLPRGHNRGGAGTIFHDRVIKGYMNIAGETQYLPLTYSDDPAMLARYEEGAKEVVAKNLVALIATIGPQLLTYYCSNVPSVDELVEEMAKYIPKKYIPPVRKIENLKEFILFGEMIMCINRIRDCKGNM</sequence>
<dbReference type="InterPro" id="IPR003501">
    <property type="entry name" value="PTS_EIIB_2/3"/>
</dbReference>
<proteinExistence type="inferred from homology"/>
<dbReference type="GO" id="GO:0016301">
    <property type="term" value="F:kinase activity"/>
    <property type="evidence" value="ECO:0007669"/>
    <property type="project" value="UniProtKB-KW"/>
</dbReference>
<accession>A0A1H6SEF4</accession>
<dbReference type="SUPFAM" id="SSF52794">
    <property type="entry name" value="PTS system IIB component-like"/>
    <property type="match status" value="1"/>
</dbReference>
<dbReference type="InterPro" id="IPR051819">
    <property type="entry name" value="PTS_sugar-specific_EIIB"/>
</dbReference>
<dbReference type="SUPFAM" id="SSF53067">
    <property type="entry name" value="Actin-like ATPase domain"/>
    <property type="match status" value="1"/>
</dbReference>
<dbReference type="InterPro" id="IPR013012">
    <property type="entry name" value="PTS_EIIB_3"/>
</dbReference>
<dbReference type="GO" id="GO:0009401">
    <property type="term" value="P:phosphoenolpyruvate-dependent sugar phosphotransferase system"/>
    <property type="evidence" value="ECO:0007669"/>
    <property type="project" value="UniProtKB-KW"/>
</dbReference>
<keyword evidence="2" id="KW-0813">Transport</keyword>
<evidence type="ECO:0000256" key="3">
    <source>
        <dbReference type="ARBA" id="ARBA00022553"/>
    </source>
</evidence>
<organism evidence="10 11">
    <name type="scientific">Sharpea azabuensis</name>
    <dbReference type="NCBI Taxonomy" id="322505"/>
    <lineage>
        <taxon>Bacteria</taxon>
        <taxon>Bacillati</taxon>
        <taxon>Bacillota</taxon>
        <taxon>Erysipelotrichia</taxon>
        <taxon>Erysipelotrichales</taxon>
        <taxon>Coprobacillaceae</taxon>
        <taxon>Sharpea</taxon>
    </lineage>
</organism>
<dbReference type="Pfam" id="PF00480">
    <property type="entry name" value="ROK"/>
    <property type="match status" value="1"/>
</dbReference>
<keyword evidence="3" id="KW-0597">Phosphoprotein</keyword>
<evidence type="ECO:0000313" key="11">
    <source>
        <dbReference type="Proteomes" id="UP000183028"/>
    </source>
</evidence>
<feature type="modified residue" description="Phosphocysteine; by EIIA" evidence="8">
    <location>
        <position position="112"/>
    </location>
</feature>
<protein>
    <submittedName>
        <fullName evidence="10">Phosphotransferase system cellobiose-specific component IIB</fullName>
    </submittedName>
</protein>
<dbReference type="InterPro" id="IPR043129">
    <property type="entry name" value="ATPase_NBD"/>
</dbReference>
<dbReference type="EMBL" id="FNYK01000014">
    <property type="protein sequence ID" value="SEI64354.1"/>
    <property type="molecule type" value="Genomic_DNA"/>
</dbReference>
<dbReference type="AlphaFoldDB" id="A0A1H6SEF4"/>
<dbReference type="Gene3D" id="3.30.420.40">
    <property type="match status" value="2"/>
</dbReference>
<feature type="domain" description="PTS EIIB type-3" evidence="9">
    <location>
        <begin position="105"/>
        <end position="208"/>
    </location>
</feature>
<keyword evidence="11" id="KW-1185">Reference proteome</keyword>
<dbReference type="Gene3D" id="3.40.50.2300">
    <property type="match status" value="1"/>
</dbReference>
<dbReference type="OrthoDB" id="9808134at2"/>
<dbReference type="Proteomes" id="UP000183028">
    <property type="component" value="Unassembled WGS sequence"/>
</dbReference>
<dbReference type="InterPro" id="IPR000600">
    <property type="entry name" value="ROK"/>
</dbReference>
<keyword evidence="4" id="KW-0762">Sugar transport</keyword>
<dbReference type="STRING" id="322505.SAMN04487836_10715"/>
<evidence type="ECO:0000256" key="1">
    <source>
        <dbReference type="ARBA" id="ARBA00006479"/>
    </source>
</evidence>
<dbReference type="InterPro" id="IPR036095">
    <property type="entry name" value="PTS_EIIB-like_sf"/>
</dbReference>
<keyword evidence="6" id="KW-0598">Phosphotransferase system</keyword>